<dbReference type="Proteomes" id="UP000324222">
    <property type="component" value="Unassembled WGS sequence"/>
</dbReference>
<evidence type="ECO:0000256" key="1">
    <source>
        <dbReference type="SAM" id="MobiDB-lite"/>
    </source>
</evidence>
<proteinExistence type="predicted"/>
<organism evidence="2 3">
    <name type="scientific">Portunus trituberculatus</name>
    <name type="common">Swimming crab</name>
    <name type="synonym">Neptunus trituberculatus</name>
    <dbReference type="NCBI Taxonomy" id="210409"/>
    <lineage>
        <taxon>Eukaryota</taxon>
        <taxon>Metazoa</taxon>
        <taxon>Ecdysozoa</taxon>
        <taxon>Arthropoda</taxon>
        <taxon>Crustacea</taxon>
        <taxon>Multicrustacea</taxon>
        <taxon>Malacostraca</taxon>
        <taxon>Eumalacostraca</taxon>
        <taxon>Eucarida</taxon>
        <taxon>Decapoda</taxon>
        <taxon>Pleocyemata</taxon>
        <taxon>Brachyura</taxon>
        <taxon>Eubrachyura</taxon>
        <taxon>Portunoidea</taxon>
        <taxon>Portunidae</taxon>
        <taxon>Portuninae</taxon>
        <taxon>Portunus</taxon>
    </lineage>
</organism>
<evidence type="ECO:0000313" key="2">
    <source>
        <dbReference type="EMBL" id="MPC51435.1"/>
    </source>
</evidence>
<comment type="caution">
    <text evidence="2">The sequence shown here is derived from an EMBL/GenBank/DDBJ whole genome shotgun (WGS) entry which is preliminary data.</text>
</comment>
<name>A0A5B7G1L0_PORTR</name>
<evidence type="ECO:0000313" key="3">
    <source>
        <dbReference type="Proteomes" id="UP000324222"/>
    </source>
</evidence>
<reference evidence="2 3" key="1">
    <citation type="submission" date="2019-05" db="EMBL/GenBank/DDBJ databases">
        <title>Another draft genome of Portunus trituberculatus and its Hox gene families provides insights of decapod evolution.</title>
        <authorList>
            <person name="Jeong J.-H."/>
            <person name="Song I."/>
            <person name="Kim S."/>
            <person name="Choi T."/>
            <person name="Kim D."/>
            <person name="Ryu S."/>
            <person name="Kim W."/>
        </authorList>
    </citation>
    <scope>NUCLEOTIDE SEQUENCE [LARGE SCALE GENOMIC DNA]</scope>
    <source>
        <tissue evidence="2">Muscle</tissue>
    </source>
</reference>
<sequence length="113" mass="12460">MGACVDPAKVSYINGGAMQVHKQRWPVVVVRPAPGQRTSRWSSSCSVPQRYPHNSTTTSTARPYATPFAQHERYCGQTRRCVVLGLAGQDAPSWPYPRVSENVWRCCDGPVVG</sequence>
<feature type="region of interest" description="Disordered" evidence="1">
    <location>
        <begin position="36"/>
        <end position="63"/>
    </location>
</feature>
<gene>
    <name evidence="2" type="ORF">E2C01_045279</name>
</gene>
<feature type="compositionally biased region" description="Polar residues" evidence="1">
    <location>
        <begin position="36"/>
        <end position="61"/>
    </location>
</feature>
<accession>A0A5B7G1L0</accession>
<dbReference type="AlphaFoldDB" id="A0A5B7G1L0"/>
<protein>
    <submittedName>
        <fullName evidence="2">Uncharacterized protein</fullName>
    </submittedName>
</protein>
<dbReference type="EMBL" id="VSRR010010175">
    <property type="protein sequence ID" value="MPC51435.1"/>
    <property type="molecule type" value="Genomic_DNA"/>
</dbReference>
<keyword evidence="3" id="KW-1185">Reference proteome</keyword>